<sequence>MGFVTHAGSTAQNEHKKRACIPPTAASLAEAKAAVRHTLSQGKAGPPFCTQHLSVNSPYHADCTNNNMGGQHRDEEHTVQGHRMTTLRGYVEQRRGMMTMRTQDNYNPMKSHKQLGEDATTRTWYNDGTRTLWNDDTDHYH</sequence>
<protein>
    <submittedName>
        <fullName evidence="1">Predicted protein</fullName>
    </submittedName>
</protein>
<reference evidence="1 2" key="1">
    <citation type="journal article" date="2008" name="Nature">
        <title>The genome of Laccaria bicolor provides insights into mycorrhizal symbiosis.</title>
        <authorList>
            <person name="Martin F."/>
            <person name="Aerts A."/>
            <person name="Ahren D."/>
            <person name="Brun A."/>
            <person name="Danchin E.G.J."/>
            <person name="Duchaussoy F."/>
            <person name="Gibon J."/>
            <person name="Kohler A."/>
            <person name="Lindquist E."/>
            <person name="Pereda V."/>
            <person name="Salamov A."/>
            <person name="Shapiro H.J."/>
            <person name="Wuyts J."/>
            <person name="Blaudez D."/>
            <person name="Buee M."/>
            <person name="Brokstein P."/>
            <person name="Canbaeck B."/>
            <person name="Cohen D."/>
            <person name="Courty P.E."/>
            <person name="Coutinho P.M."/>
            <person name="Delaruelle C."/>
            <person name="Detter J.C."/>
            <person name="Deveau A."/>
            <person name="DiFazio S."/>
            <person name="Duplessis S."/>
            <person name="Fraissinet-Tachet L."/>
            <person name="Lucic E."/>
            <person name="Frey-Klett P."/>
            <person name="Fourrey C."/>
            <person name="Feussner I."/>
            <person name="Gay G."/>
            <person name="Grimwood J."/>
            <person name="Hoegger P.J."/>
            <person name="Jain P."/>
            <person name="Kilaru S."/>
            <person name="Labbe J."/>
            <person name="Lin Y.C."/>
            <person name="Legue V."/>
            <person name="Le Tacon F."/>
            <person name="Marmeisse R."/>
            <person name="Melayah D."/>
            <person name="Montanini B."/>
            <person name="Muratet M."/>
            <person name="Nehls U."/>
            <person name="Niculita-Hirzel H."/>
            <person name="Oudot-Le Secq M.P."/>
            <person name="Peter M."/>
            <person name="Quesneville H."/>
            <person name="Rajashekar B."/>
            <person name="Reich M."/>
            <person name="Rouhier N."/>
            <person name="Schmutz J."/>
            <person name="Yin T."/>
            <person name="Chalot M."/>
            <person name="Henrissat B."/>
            <person name="Kuees U."/>
            <person name="Lucas S."/>
            <person name="Van de Peer Y."/>
            <person name="Podila G.K."/>
            <person name="Polle A."/>
            <person name="Pukkila P.J."/>
            <person name="Richardson P.M."/>
            <person name="Rouze P."/>
            <person name="Sanders I.R."/>
            <person name="Stajich J.E."/>
            <person name="Tunlid A."/>
            <person name="Tuskan G."/>
            <person name="Grigoriev I.V."/>
        </authorList>
    </citation>
    <scope>NUCLEOTIDE SEQUENCE [LARGE SCALE GENOMIC DNA]</scope>
    <source>
        <strain evidence="2">S238N-H82 / ATCC MYA-4686</strain>
    </source>
</reference>
<evidence type="ECO:0000313" key="1">
    <source>
        <dbReference type="EMBL" id="EDR03565.1"/>
    </source>
</evidence>
<dbReference type="HOGENOM" id="CLU_1825616_0_0_1"/>
<keyword evidence="2" id="KW-1185">Reference proteome</keyword>
<dbReference type="RefSeq" id="XP_001885713.1">
    <property type="nucleotide sequence ID" value="XM_001885678.1"/>
</dbReference>
<organism evidence="2">
    <name type="scientific">Laccaria bicolor (strain S238N-H82 / ATCC MYA-4686)</name>
    <name type="common">Bicoloured deceiver</name>
    <name type="synonym">Laccaria laccata var. bicolor</name>
    <dbReference type="NCBI Taxonomy" id="486041"/>
    <lineage>
        <taxon>Eukaryota</taxon>
        <taxon>Fungi</taxon>
        <taxon>Dikarya</taxon>
        <taxon>Basidiomycota</taxon>
        <taxon>Agaricomycotina</taxon>
        <taxon>Agaricomycetes</taxon>
        <taxon>Agaricomycetidae</taxon>
        <taxon>Agaricales</taxon>
        <taxon>Agaricineae</taxon>
        <taxon>Hydnangiaceae</taxon>
        <taxon>Laccaria</taxon>
    </lineage>
</organism>
<evidence type="ECO:0000313" key="2">
    <source>
        <dbReference type="Proteomes" id="UP000001194"/>
    </source>
</evidence>
<dbReference type="AlphaFoldDB" id="B0DP75"/>
<gene>
    <name evidence="1" type="ORF">LACBIDRAFT_331345</name>
</gene>
<dbReference type="Proteomes" id="UP000001194">
    <property type="component" value="Unassembled WGS sequence"/>
</dbReference>
<dbReference type="InParanoid" id="B0DP75"/>
<dbReference type="GeneID" id="6081319"/>
<dbReference type="KEGG" id="lbc:LACBIDRAFT_331345"/>
<dbReference type="EMBL" id="DS547123">
    <property type="protein sequence ID" value="EDR03565.1"/>
    <property type="molecule type" value="Genomic_DNA"/>
</dbReference>
<accession>B0DP75</accession>
<proteinExistence type="predicted"/>
<name>B0DP75_LACBS</name>